<dbReference type="AlphaFoldDB" id="A0A926RVN9"/>
<evidence type="ECO:0000313" key="5">
    <source>
        <dbReference type="Proteomes" id="UP000626844"/>
    </source>
</evidence>
<comment type="caution">
    <text evidence="4">The sequence shown here is derived from an EMBL/GenBank/DDBJ whole genome shotgun (WGS) entry which is preliminary data.</text>
</comment>
<organism evidence="4 5">
    <name type="scientific">Metabacillus arenae</name>
    <dbReference type="NCBI Taxonomy" id="2771434"/>
    <lineage>
        <taxon>Bacteria</taxon>
        <taxon>Bacillati</taxon>
        <taxon>Bacillota</taxon>
        <taxon>Bacilli</taxon>
        <taxon>Bacillales</taxon>
        <taxon>Bacillaceae</taxon>
        <taxon>Metabacillus</taxon>
    </lineage>
</organism>
<gene>
    <name evidence="4" type="ORF">IC621_06530</name>
</gene>
<proteinExistence type="inferred from homology"/>
<dbReference type="PROSITE" id="PS00061">
    <property type="entry name" value="ADH_SHORT"/>
    <property type="match status" value="1"/>
</dbReference>
<dbReference type="GO" id="GO:0016616">
    <property type="term" value="F:oxidoreductase activity, acting on the CH-OH group of donors, NAD or NADP as acceptor"/>
    <property type="evidence" value="ECO:0007669"/>
    <property type="project" value="TreeGrafter"/>
</dbReference>
<dbReference type="GO" id="GO:0048038">
    <property type="term" value="F:quinone binding"/>
    <property type="evidence" value="ECO:0007669"/>
    <property type="project" value="TreeGrafter"/>
</dbReference>
<dbReference type="PRINTS" id="PR00080">
    <property type="entry name" value="SDRFAMILY"/>
</dbReference>
<dbReference type="PANTHER" id="PTHR42760:SF133">
    <property type="entry name" value="3-OXOACYL-[ACYL-CARRIER-PROTEIN] REDUCTASE"/>
    <property type="match status" value="1"/>
</dbReference>
<evidence type="ECO:0000256" key="1">
    <source>
        <dbReference type="ARBA" id="ARBA00006484"/>
    </source>
</evidence>
<sequence length="255" mass="26770">MEKLLLGKTAIITGASKGIGKAVAELFAEEGASVVLTARGKHELNETVAGIKAAGNNAIGIVSDANSAEGCKNVFATAIKEFGQVDIVVNNAGYGDMSSIEETTDEHFLEVVNINLVSTFRYCREAVQHFMPRGEGVIINVSSVNGERPICGVAYTATKGAVNTLTKNIAIRFAGTRIRCNALSPGVTETSMAEAWASGNLPGGSLMMEHAEKYANLSLPPTKPIDQAYAALYLASDNSRAVTGQVLQVCNGAFL</sequence>
<dbReference type="InterPro" id="IPR002347">
    <property type="entry name" value="SDR_fam"/>
</dbReference>
<dbReference type="GO" id="GO:0006633">
    <property type="term" value="P:fatty acid biosynthetic process"/>
    <property type="evidence" value="ECO:0007669"/>
    <property type="project" value="TreeGrafter"/>
</dbReference>
<keyword evidence="5" id="KW-1185">Reference proteome</keyword>
<evidence type="ECO:0000313" key="4">
    <source>
        <dbReference type="EMBL" id="MBD1379878.1"/>
    </source>
</evidence>
<dbReference type="CDD" id="cd05233">
    <property type="entry name" value="SDR_c"/>
    <property type="match status" value="1"/>
</dbReference>
<dbReference type="InterPro" id="IPR020904">
    <property type="entry name" value="Sc_DH/Rdtase_CS"/>
</dbReference>
<dbReference type="PANTHER" id="PTHR42760">
    <property type="entry name" value="SHORT-CHAIN DEHYDROGENASES/REDUCTASES FAMILY MEMBER"/>
    <property type="match status" value="1"/>
</dbReference>
<accession>A0A926RVN9</accession>
<dbReference type="PRINTS" id="PR00081">
    <property type="entry name" value="GDHRDH"/>
</dbReference>
<dbReference type="GO" id="GO:0008206">
    <property type="term" value="P:bile acid metabolic process"/>
    <property type="evidence" value="ECO:0007669"/>
    <property type="project" value="UniProtKB-ARBA"/>
</dbReference>
<keyword evidence="2" id="KW-0560">Oxidoreductase</keyword>
<dbReference type="Pfam" id="PF00106">
    <property type="entry name" value="adh_short"/>
    <property type="match status" value="1"/>
</dbReference>
<dbReference type="Gene3D" id="3.40.50.720">
    <property type="entry name" value="NAD(P)-binding Rossmann-like Domain"/>
    <property type="match status" value="1"/>
</dbReference>
<dbReference type="Proteomes" id="UP000626844">
    <property type="component" value="Unassembled WGS sequence"/>
</dbReference>
<comment type="similarity">
    <text evidence="1 3">Belongs to the short-chain dehydrogenases/reductases (SDR) family.</text>
</comment>
<protein>
    <submittedName>
        <fullName evidence="4">SDR family oxidoreductase</fullName>
    </submittedName>
</protein>
<dbReference type="FunFam" id="3.40.50.720:FF:000084">
    <property type="entry name" value="Short-chain dehydrogenase reductase"/>
    <property type="match status" value="1"/>
</dbReference>
<evidence type="ECO:0000256" key="3">
    <source>
        <dbReference type="RuleBase" id="RU000363"/>
    </source>
</evidence>
<dbReference type="EMBL" id="JACXAI010000006">
    <property type="protein sequence ID" value="MBD1379878.1"/>
    <property type="molecule type" value="Genomic_DNA"/>
</dbReference>
<reference evidence="4" key="1">
    <citation type="submission" date="2020-09" db="EMBL/GenBank/DDBJ databases">
        <title>A novel bacterium of genus Bacillus, isolated from South China Sea.</title>
        <authorList>
            <person name="Huang H."/>
            <person name="Mo K."/>
            <person name="Hu Y."/>
        </authorList>
    </citation>
    <scope>NUCLEOTIDE SEQUENCE</scope>
    <source>
        <strain evidence="4">IB182487</strain>
    </source>
</reference>
<evidence type="ECO:0000256" key="2">
    <source>
        <dbReference type="ARBA" id="ARBA00023002"/>
    </source>
</evidence>
<dbReference type="SUPFAM" id="SSF51735">
    <property type="entry name" value="NAD(P)-binding Rossmann-fold domains"/>
    <property type="match status" value="1"/>
</dbReference>
<dbReference type="InterPro" id="IPR036291">
    <property type="entry name" value="NAD(P)-bd_dom_sf"/>
</dbReference>
<name>A0A926RVN9_9BACI</name>